<keyword evidence="2" id="KW-1185">Reference proteome</keyword>
<comment type="caution">
    <text evidence="1">The sequence shown here is derived from an EMBL/GenBank/DDBJ whole genome shotgun (WGS) entry which is preliminary data.</text>
</comment>
<dbReference type="AlphaFoldDB" id="A0A7D9M8M6"/>
<dbReference type="PANTHER" id="PTHR33198:SF20">
    <property type="entry name" value="RETROTRANSPOSON GAG DOMAIN-CONTAINING PROTEIN"/>
    <property type="match status" value="1"/>
</dbReference>
<sequence length="298" mass="34233">MDSFHKPSALSFDGNTSENWRRFKQQFQIYLVASGSEDKDDPIKIAILLNFAGEDAIEVFNTFEFSAGDDKKLDKLIEQFERYCNPRKNVVFERYQFWKITQRDSETVDQFVTRLKNKVKSCEYTSVDDMVRDKFVFSIQDLTVKERLLREEKLTLEKAISMARAAEASKGQIKVMNARAQSSEANQSVNVLRYDANQGKGQIGSRREKTKSEKCGFCGMVHALRSCPAFGKTCNYCKKTGHFERVCRAKQRQRDSRLREVNVLGEFEDSEVSEDDLLTFSVESNNEGSSKNDWHGPA</sequence>
<protein>
    <submittedName>
        <fullName evidence="1">Retrovirus-related Pol poly from transposon opus</fullName>
    </submittedName>
</protein>
<proteinExistence type="predicted"/>
<dbReference type="Proteomes" id="UP001152795">
    <property type="component" value="Unassembled WGS sequence"/>
</dbReference>
<dbReference type="EMBL" id="CACRXK020034352">
    <property type="protein sequence ID" value="CAB4044240.1"/>
    <property type="molecule type" value="Genomic_DNA"/>
</dbReference>
<dbReference type="GO" id="GO:0003676">
    <property type="term" value="F:nucleic acid binding"/>
    <property type="evidence" value="ECO:0007669"/>
    <property type="project" value="InterPro"/>
</dbReference>
<name>A0A7D9M8M6_PARCT</name>
<gene>
    <name evidence="1" type="ORF">PACLA_8A031276</name>
</gene>
<dbReference type="OrthoDB" id="7323790at2759"/>
<dbReference type="InterPro" id="IPR036875">
    <property type="entry name" value="Znf_CCHC_sf"/>
</dbReference>
<dbReference type="GO" id="GO:0008270">
    <property type="term" value="F:zinc ion binding"/>
    <property type="evidence" value="ECO:0007669"/>
    <property type="project" value="InterPro"/>
</dbReference>
<accession>A0A7D9M8M6</accession>
<organism evidence="1 2">
    <name type="scientific">Paramuricea clavata</name>
    <name type="common">Red gorgonian</name>
    <name type="synonym">Violescent sea-whip</name>
    <dbReference type="NCBI Taxonomy" id="317549"/>
    <lineage>
        <taxon>Eukaryota</taxon>
        <taxon>Metazoa</taxon>
        <taxon>Cnidaria</taxon>
        <taxon>Anthozoa</taxon>
        <taxon>Octocorallia</taxon>
        <taxon>Malacalcyonacea</taxon>
        <taxon>Plexauridae</taxon>
        <taxon>Paramuricea</taxon>
    </lineage>
</organism>
<dbReference type="SUPFAM" id="SSF57756">
    <property type="entry name" value="Retrovirus zinc finger-like domains"/>
    <property type="match status" value="1"/>
</dbReference>
<dbReference type="Gene3D" id="4.10.60.10">
    <property type="entry name" value="Zinc finger, CCHC-type"/>
    <property type="match status" value="1"/>
</dbReference>
<dbReference type="PANTHER" id="PTHR33198">
    <property type="entry name" value="ANK_REP_REGION DOMAIN-CONTAINING PROTEIN-RELATED"/>
    <property type="match status" value="1"/>
</dbReference>
<evidence type="ECO:0000313" key="1">
    <source>
        <dbReference type="EMBL" id="CAB4044240.1"/>
    </source>
</evidence>
<evidence type="ECO:0000313" key="2">
    <source>
        <dbReference type="Proteomes" id="UP001152795"/>
    </source>
</evidence>
<reference evidence="1" key="1">
    <citation type="submission" date="2020-04" db="EMBL/GenBank/DDBJ databases">
        <authorList>
            <person name="Alioto T."/>
            <person name="Alioto T."/>
            <person name="Gomez Garrido J."/>
        </authorList>
    </citation>
    <scope>NUCLEOTIDE SEQUENCE</scope>
    <source>
        <strain evidence="1">A484AB</strain>
    </source>
</reference>